<evidence type="ECO:0000256" key="6">
    <source>
        <dbReference type="ARBA" id="ARBA00033409"/>
    </source>
</evidence>
<dbReference type="Pfam" id="PF02565">
    <property type="entry name" value="RecO_C"/>
    <property type="match status" value="1"/>
</dbReference>
<reference evidence="9 10" key="1">
    <citation type="submission" date="2021-03" db="EMBL/GenBank/DDBJ databases">
        <title>Enterococcal diversity collection.</title>
        <authorList>
            <person name="Gilmore M.S."/>
            <person name="Schwartzman J."/>
            <person name="Van Tyne D."/>
            <person name="Martin M."/>
            <person name="Earl A.M."/>
            <person name="Manson A.L."/>
            <person name="Straub T."/>
            <person name="Salamzade R."/>
            <person name="Saavedra J."/>
            <person name="Lebreton F."/>
            <person name="Prichula J."/>
            <person name="Schaufler K."/>
            <person name="Gaca A."/>
            <person name="Sgardioli B."/>
            <person name="Wagenaar J."/>
            <person name="Strong T."/>
        </authorList>
    </citation>
    <scope>NUCLEOTIDE SEQUENCE [LARGE SCALE GENOMIC DNA]</scope>
    <source>
        <strain evidence="9 10">DIV0080</strain>
    </source>
</reference>
<dbReference type="HAMAP" id="MF_00201">
    <property type="entry name" value="RecO"/>
    <property type="match status" value="1"/>
</dbReference>
<dbReference type="PANTHER" id="PTHR33991:SF1">
    <property type="entry name" value="DNA REPAIR PROTEIN RECO"/>
    <property type="match status" value="1"/>
</dbReference>
<comment type="caution">
    <text evidence="9">The sequence shown here is derived from an EMBL/GenBank/DDBJ whole genome shotgun (WGS) entry which is preliminary data.</text>
</comment>
<keyword evidence="4 7" id="KW-0233">DNA recombination</keyword>
<dbReference type="Gene3D" id="1.20.1440.120">
    <property type="entry name" value="Recombination protein O, C-terminal domain"/>
    <property type="match status" value="1"/>
</dbReference>
<dbReference type="InterPro" id="IPR003717">
    <property type="entry name" value="RecO"/>
</dbReference>
<organism evidence="9 10">
    <name type="scientific">Candidatus Vagococcus giribetii</name>
    <dbReference type="NCBI Taxonomy" id="2230876"/>
    <lineage>
        <taxon>Bacteria</taxon>
        <taxon>Bacillati</taxon>
        <taxon>Bacillota</taxon>
        <taxon>Bacilli</taxon>
        <taxon>Lactobacillales</taxon>
        <taxon>Enterococcaceae</taxon>
        <taxon>Vagococcus</taxon>
    </lineage>
</organism>
<comment type="similarity">
    <text evidence="1 7">Belongs to the RecO family.</text>
</comment>
<dbReference type="NCBIfam" id="TIGR00613">
    <property type="entry name" value="reco"/>
    <property type="match status" value="1"/>
</dbReference>
<evidence type="ECO:0000313" key="10">
    <source>
        <dbReference type="Proteomes" id="UP000664857"/>
    </source>
</evidence>
<dbReference type="Pfam" id="PF11967">
    <property type="entry name" value="RecO_N"/>
    <property type="match status" value="1"/>
</dbReference>
<accession>A0ABS3HSZ2</accession>
<evidence type="ECO:0000256" key="7">
    <source>
        <dbReference type="HAMAP-Rule" id="MF_00201"/>
    </source>
</evidence>
<dbReference type="SUPFAM" id="SSF50249">
    <property type="entry name" value="Nucleic acid-binding proteins"/>
    <property type="match status" value="1"/>
</dbReference>
<keyword evidence="10" id="KW-1185">Reference proteome</keyword>
<name>A0ABS3HSZ2_9ENTE</name>
<evidence type="ECO:0000256" key="5">
    <source>
        <dbReference type="ARBA" id="ARBA00023204"/>
    </source>
</evidence>
<dbReference type="Gene3D" id="2.40.50.140">
    <property type="entry name" value="Nucleic acid-binding proteins"/>
    <property type="match status" value="1"/>
</dbReference>
<evidence type="ECO:0000256" key="2">
    <source>
        <dbReference type="ARBA" id="ARBA00021310"/>
    </source>
</evidence>
<feature type="domain" description="DNA replication/recombination mediator RecO N-terminal" evidence="8">
    <location>
        <begin position="1"/>
        <end position="81"/>
    </location>
</feature>
<sequence>MRHQEEVRGLVLFARNYREKDKLVKIFTESYGKKMFFVKGANRKNNPLTAALQPFTNALYIADIKEEGLSFLNGVKEIKPFEGIQTDIFISAYATYLLNLVDVAIEDHLYDPALFGFTLEALTLLNKGYDPEIITNIFEVQLLERFGISINWNRCVICGNQQGKFDYSFANHGVLCQNHWHVDEHRSHFDPVGLHFVRLFSHISYKQINEITLKKETKANIRFILDEIYNEYVGIFLKSKKFIDEMKSWEDLLKKE</sequence>
<dbReference type="Proteomes" id="UP000664857">
    <property type="component" value="Unassembled WGS sequence"/>
</dbReference>
<comment type="function">
    <text evidence="7">Involved in DNA repair and RecF pathway recombination.</text>
</comment>
<evidence type="ECO:0000256" key="1">
    <source>
        <dbReference type="ARBA" id="ARBA00007452"/>
    </source>
</evidence>
<evidence type="ECO:0000256" key="4">
    <source>
        <dbReference type="ARBA" id="ARBA00023172"/>
    </source>
</evidence>
<evidence type="ECO:0000256" key="3">
    <source>
        <dbReference type="ARBA" id="ARBA00022763"/>
    </source>
</evidence>
<dbReference type="EMBL" id="JAFLVX010000018">
    <property type="protein sequence ID" value="MBO0476875.1"/>
    <property type="molecule type" value="Genomic_DNA"/>
</dbReference>
<keyword evidence="5 7" id="KW-0234">DNA repair</keyword>
<protein>
    <recommendedName>
        <fullName evidence="2 7">DNA repair protein RecO</fullName>
    </recommendedName>
    <alternativeName>
        <fullName evidence="6 7">Recombination protein O</fullName>
    </alternativeName>
</protein>
<evidence type="ECO:0000313" key="9">
    <source>
        <dbReference type="EMBL" id="MBO0476875.1"/>
    </source>
</evidence>
<dbReference type="InterPro" id="IPR012340">
    <property type="entry name" value="NA-bd_OB-fold"/>
</dbReference>
<keyword evidence="3 7" id="KW-0227">DNA damage</keyword>
<dbReference type="InterPro" id="IPR022572">
    <property type="entry name" value="DNA_rep/recomb_RecO_N"/>
</dbReference>
<dbReference type="RefSeq" id="WP_206966312.1">
    <property type="nucleotide sequence ID" value="NZ_JAFLVX010000018.1"/>
</dbReference>
<dbReference type="SUPFAM" id="SSF57863">
    <property type="entry name" value="ArfGap/RecO-like zinc finger"/>
    <property type="match status" value="1"/>
</dbReference>
<evidence type="ECO:0000259" key="8">
    <source>
        <dbReference type="Pfam" id="PF11967"/>
    </source>
</evidence>
<proteinExistence type="inferred from homology"/>
<dbReference type="InterPro" id="IPR037278">
    <property type="entry name" value="ARFGAP/RecO"/>
</dbReference>
<dbReference type="PANTHER" id="PTHR33991">
    <property type="entry name" value="DNA REPAIR PROTEIN RECO"/>
    <property type="match status" value="1"/>
</dbReference>
<dbReference type="InterPro" id="IPR042242">
    <property type="entry name" value="RecO_C"/>
</dbReference>
<gene>
    <name evidence="7 9" type="primary">recO</name>
    <name evidence="9" type="ORF">DOK76_07320</name>
</gene>